<dbReference type="EMBL" id="QQNH01000003">
    <property type="protein sequence ID" value="RDE10035.1"/>
    <property type="molecule type" value="Genomic_DNA"/>
</dbReference>
<dbReference type="OrthoDB" id="7958328at2"/>
<dbReference type="AlphaFoldDB" id="A0A369W874"/>
<reference evidence="2" key="1">
    <citation type="submission" date="2018-07" db="EMBL/GenBank/DDBJ databases">
        <authorList>
            <person name="Liu B.-T."/>
            <person name="Du Z."/>
        </authorList>
    </citation>
    <scope>NUCLEOTIDE SEQUENCE [LARGE SCALE GENOMIC DNA]</scope>
    <source>
        <strain evidence="2">XYN52</strain>
    </source>
</reference>
<sequence length="547" mass="57548">MKDFLRLLLIAVLSFVIVGAAIAYTRGGDVLDRLLTAVSVDSLPHLTLSDTPPEAGLNRVWVPRPHQERWMGLAGFPDSSEIRFPLPAGINAASAVLRLAFEAELSADGDGRMTIAVNGDRRGEIVLNAGRSRHEVEIALDAADMLGHLVIVTLEGRGTTSGGQICPVDATNSGAAITLLAESGLEVMTADATDTLPVRIATLADPARLDRGVSPEEQALAIWGREVLERNGVAVRWATEDHAADIVIVQEGAESGLALDAANRIVVSGRSGIHTLLRTRGIAPVAQAIETWPISVETLGAETLLKTFRGSRRWAIPYALADLPGGLMPRTFRLAIKPSKLAANTDWMVRVSLNENLLTTERFDGQSETLALDVSLPIAVQALANVLQVELIDTSTNTSVCQVLPSAQAQLLGQSSLTVAGTQPREGLPLLVREMANAGTLGLTVATPLDAGSQRVAAAMLGKLLPASAEVRFGAEAGEAPISIAVTTAGGLRAALRDIGEIGADFNMRLVIANAEDGSAPGLVSLFEALPMVQDLAGDTVIFMVTR</sequence>
<comment type="caution">
    <text evidence="1">The sequence shown here is derived from an EMBL/GenBank/DDBJ whole genome shotgun (WGS) entry which is preliminary data.</text>
</comment>
<name>A0A369W874_9HYPH</name>
<dbReference type="RefSeq" id="WP_114644801.1">
    <property type="nucleotide sequence ID" value="NZ_QQNH01000003.1"/>
</dbReference>
<gene>
    <name evidence="1" type="ORF">DVH29_03645</name>
</gene>
<accession>A0A369W874</accession>
<evidence type="ECO:0000313" key="2">
    <source>
        <dbReference type="Proteomes" id="UP000253759"/>
    </source>
</evidence>
<protein>
    <recommendedName>
        <fullName evidence="3">Cyclic di-GMP-binding protein</fullName>
    </recommendedName>
</protein>
<organism evidence="1 2">
    <name type="scientific">Pelagibacterium lacus</name>
    <dbReference type="NCBI Taxonomy" id="2282655"/>
    <lineage>
        <taxon>Bacteria</taxon>
        <taxon>Pseudomonadati</taxon>
        <taxon>Pseudomonadota</taxon>
        <taxon>Alphaproteobacteria</taxon>
        <taxon>Hyphomicrobiales</taxon>
        <taxon>Devosiaceae</taxon>
        <taxon>Pelagibacterium</taxon>
    </lineage>
</organism>
<evidence type="ECO:0000313" key="1">
    <source>
        <dbReference type="EMBL" id="RDE10035.1"/>
    </source>
</evidence>
<proteinExistence type="predicted"/>
<keyword evidence="2" id="KW-1185">Reference proteome</keyword>
<dbReference type="Proteomes" id="UP000253759">
    <property type="component" value="Unassembled WGS sequence"/>
</dbReference>
<evidence type="ECO:0008006" key="3">
    <source>
        <dbReference type="Google" id="ProtNLM"/>
    </source>
</evidence>